<sequence length="384" mass="41026">MKYFLVAPVEGAGTTPPPPPVTASDGSRSRILGTGVAVRSRLDHRQSELHQEWRGVSPERLARAAPAGFRIEAAWLVASRSESVLAALVEHTDAASAPLDVLTIEAALSDVAAAILRSSDAPADAQLLWVNRTVLLPNDTAVPAQWNDASIVTAELVASSAEPPILADFGWGNNAVRGWPPGDDAMAQQILMGLVDAQTVWREIEALSAESARIVHNVVDRDSVARRRGYQSTLDDLQKLSAGMAAHHLAYDDVLLSIQGARRAAARASLSAWNYDEVAERVGRRISDIAAVIRQRKDALDRTYQGLVGAIGVVLSLVVFIDLLLSFISTSFSGVDAVPGTGSPLGVLSWFRSVETDWLFAATAGIILLVIGLLALSRRARRAV</sequence>
<feature type="region of interest" description="Disordered" evidence="1">
    <location>
        <begin position="8"/>
        <end position="28"/>
    </location>
</feature>
<reference evidence="4 5" key="1">
    <citation type="submission" date="2019-01" db="EMBL/GenBank/DDBJ databases">
        <title>Agromyces.</title>
        <authorList>
            <person name="Li J."/>
        </authorList>
    </citation>
    <scope>NUCLEOTIDE SEQUENCE [LARGE SCALE GENOMIC DNA]</scope>
    <source>
        <strain evidence="4 5">DSM 23870</strain>
    </source>
</reference>
<keyword evidence="5" id="KW-1185">Reference proteome</keyword>
<comment type="caution">
    <text evidence="4">The sequence shown here is derived from an EMBL/GenBank/DDBJ whole genome shotgun (WGS) entry which is preliminary data.</text>
</comment>
<evidence type="ECO:0000313" key="3">
    <source>
        <dbReference type="EMBL" id="NYD66531.1"/>
    </source>
</evidence>
<name>A0A4Q2M523_9MICO</name>
<keyword evidence="2" id="KW-1133">Transmembrane helix</keyword>
<organism evidence="4 5">
    <name type="scientific">Agromyces atrinae</name>
    <dbReference type="NCBI Taxonomy" id="592376"/>
    <lineage>
        <taxon>Bacteria</taxon>
        <taxon>Bacillati</taxon>
        <taxon>Actinomycetota</taxon>
        <taxon>Actinomycetes</taxon>
        <taxon>Micrococcales</taxon>
        <taxon>Microbacteriaceae</taxon>
        <taxon>Agromyces</taxon>
    </lineage>
</organism>
<evidence type="ECO:0000256" key="2">
    <source>
        <dbReference type="SAM" id="Phobius"/>
    </source>
</evidence>
<keyword evidence="2" id="KW-0472">Membrane</keyword>
<evidence type="ECO:0000256" key="1">
    <source>
        <dbReference type="SAM" id="MobiDB-lite"/>
    </source>
</evidence>
<dbReference type="Proteomes" id="UP000292686">
    <property type="component" value="Unassembled WGS sequence"/>
</dbReference>
<dbReference type="OrthoDB" id="10016526at2"/>
<evidence type="ECO:0000313" key="4">
    <source>
        <dbReference type="EMBL" id="RXZ87204.1"/>
    </source>
</evidence>
<dbReference type="AlphaFoldDB" id="A0A4Q2M523"/>
<evidence type="ECO:0000313" key="5">
    <source>
        <dbReference type="Proteomes" id="UP000292686"/>
    </source>
</evidence>
<evidence type="ECO:0000313" key="6">
    <source>
        <dbReference type="Proteomes" id="UP000581087"/>
    </source>
</evidence>
<accession>A0A4Q2M523</accession>
<gene>
    <name evidence="3" type="ORF">BJ972_001050</name>
    <name evidence="4" type="ORF">ESP50_04590</name>
</gene>
<reference evidence="3 6" key="2">
    <citation type="submission" date="2020-07" db="EMBL/GenBank/DDBJ databases">
        <title>Sequencing the genomes of 1000 actinobacteria strains.</title>
        <authorList>
            <person name="Klenk H.-P."/>
        </authorList>
    </citation>
    <scope>NUCLEOTIDE SEQUENCE [LARGE SCALE GENOMIC DNA]</scope>
    <source>
        <strain evidence="3 6">DSM 23870</strain>
    </source>
</reference>
<feature type="transmembrane region" description="Helical" evidence="2">
    <location>
        <begin position="358"/>
        <end position="376"/>
    </location>
</feature>
<dbReference type="EMBL" id="SDPM01000002">
    <property type="protein sequence ID" value="RXZ87204.1"/>
    <property type="molecule type" value="Genomic_DNA"/>
</dbReference>
<dbReference type="Proteomes" id="UP000581087">
    <property type="component" value="Unassembled WGS sequence"/>
</dbReference>
<feature type="transmembrane region" description="Helical" evidence="2">
    <location>
        <begin position="304"/>
        <end position="328"/>
    </location>
</feature>
<protein>
    <submittedName>
        <fullName evidence="4">Uncharacterized protein</fullName>
    </submittedName>
</protein>
<proteinExistence type="predicted"/>
<keyword evidence="2" id="KW-0812">Transmembrane</keyword>
<dbReference type="RefSeq" id="WP_129172779.1">
    <property type="nucleotide sequence ID" value="NZ_JACCBI010000001.1"/>
</dbReference>
<dbReference type="EMBL" id="JACCBI010000001">
    <property type="protein sequence ID" value="NYD66531.1"/>
    <property type="molecule type" value="Genomic_DNA"/>
</dbReference>